<dbReference type="CDD" id="cd00158">
    <property type="entry name" value="RHOD"/>
    <property type="match status" value="1"/>
</dbReference>
<protein>
    <recommendedName>
        <fullName evidence="1">Rhodanese domain-containing protein</fullName>
    </recommendedName>
</protein>
<dbReference type="PROSITE" id="PS50206">
    <property type="entry name" value="RHODANESE_3"/>
    <property type="match status" value="1"/>
</dbReference>
<organism evidence="2">
    <name type="scientific">hydrothermal vent metagenome</name>
    <dbReference type="NCBI Taxonomy" id="652676"/>
    <lineage>
        <taxon>unclassified sequences</taxon>
        <taxon>metagenomes</taxon>
        <taxon>ecological metagenomes</taxon>
    </lineage>
</organism>
<dbReference type="Pfam" id="PF00581">
    <property type="entry name" value="Rhodanese"/>
    <property type="match status" value="1"/>
</dbReference>
<dbReference type="PANTHER" id="PTHR44086:SF10">
    <property type="entry name" value="THIOSULFATE SULFURTRANSFERASE_RHODANESE-LIKE DOMAIN-CONTAINING PROTEIN 3"/>
    <property type="match status" value="1"/>
</dbReference>
<dbReference type="SUPFAM" id="SSF52821">
    <property type="entry name" value="Rhodanese/Cell cycle control phosphatase"/>
    <property type="match status" value="1"/>
</dbReference>
<dbReference type="GO" id="GO:0004792">
    <property type="term" value="F:thiosulfate-cyanide sulfurtransferase activity"/>
    <property type="evidence" value="ECO:0007669"/>
    <property type="project" value="TreeGrafter"/>
</dbReference>
<name>A0A3B0TF91_9ZZZZ</name>
<proteinExistence type="predicted"/>
<evidence type="ECO:0000259" key="1">
    <source>
        <dbReference type="PROSITE" id="PS50206"/>
    </source>
</evidence>
<reference evidence="2" key="1">
    <citation type="submission" date="2018-06" db="EMBL/GenBank/DDBJ databases">
        <authorList>
            <person name="Zhirakovskaya E."/>
        </authorList>
    </citation>
    <scope>NUCLEOTIDE SEQUENCE</scope>
</reference>
<dbReference type="PANTHER" id="PTHR44086">
    <property type="entry name" value="THIOSULFATE SULFURTRANSFERASE RDL2, MITOCHONDRIAL-RELATED"/>
    <property type="match status" value="1"/>
</dbReference>
<dbReference type="EMBL" id="UOEI01000436">
    <property type="protein sequence ID" value="VAW05636.1"/>
    <property type="molecule type" value="Genomic_DNA"/>
</dbReference>
<gene>
    <name evidence="2" type="ORF">MNBD_ACTINO01-787</name>
</gene>
<accession>A0A3B0TF91</accession>
<dbReference type="AlphaFoldDB" id="A0A3B0TF91"/>
<sequence>MLIDVREPMEWATTGTLPGAELISLAGLPAAAEMMDRSTPILIVCATGARSTTAAAWLTSMGFERPASLAGGVVALGMR</sequence>
<dbReference type="InterPro" id="IPR001763">
    <property type="entry name" value="Rhodanese-like_dom"/>
</dbReference>
<dbReference type="Gene3D" id="3.40.250.10">
    <property type="entry name" value="Rhodanese-like domain"/>
    <property type="match status" value="1"/>
</dbReference>
<evidence type="ECO:0000313" key="2">
    <source>
        <dbReference type="EMBL" id="VAW05636.1"/>
    </source>
</evidence>
<feature type="domain" description="Rhodanese" evidence="1">
    <location>
        <begin position="2"/>
        <end position="78"/>
    </location>
</feature>
<dbReference type="InterPro" id="IPR036873">
    <property type="entry name" value="Rhodanese-like_dom_sf"/>
</dbReference>